<dbReference type="Gene3D" id="1.20.120.350">
    <property type="entry name" value="Voltage-gated potassium channels. Chain C"/>
    <property type="match status" value="1"/>
</dbReference>
<dbReference type="Gene3D" id="1.10.238.10">
    <property type="entry name" value="EF-hand"/>
    <property type="match status" value="1"/>
</dbReference>
<feature type="transmembrane region" description="Helical" evidence="6">
    <location>
        <begin position="298"/>
        <end position="322"/>
    </location>
</feature>
<reference evidence="8" key="1">
    <citation type="submission" date="2022-10" db="EMBL/GenBank/DDBJ databases">
        <authorList>
            <person name="Chen Y."/>
            <person name="Dougan E. K."/>
            <person name="Chan C."/>
            <person name="Rhodes N."/>
            <person name="Thang M."/>
        </authorList>
    </citation>
    <scope>NUCLEOTIDE SEQUENCE</scope>
</reference>
<keyword evidence="4 6" id="KW-0472">Membrane</keyword>
<gene>
    <name evidence="8" type="ORF">C1SCF055_LOCUS42539</name>
</gene>
<name>A0A9P1LZW8_9DINO</name>
<comment type="caution">
    <text evidence="8">The sequence shown here is derived from an EMBL/GenBank/DDBJ whole genome shotgun (WGS) entry which is preliminary data.</text>
</comment>
<evidence type="ECO:0000256" key="6">
    <source>
        <dbReference type="SAM" id="Phobius"/>
    </source>
</evidence>
<accession>A0A9P1LZW8</accession>
<evidence type="ECO:0000256" key="1">
    <source>
        <dbReference type="ARBA" id="ARBA00004141"/>
    </source>
</evidence>
<organism evidence="8">
    <name type="scientific">Cladocopium goreaui</name>
    <dbReference type="NCBI Taxonomy" id="2562237"/>
    <lineage>
        <taxon>Eukaryota</taxon>
        <taxon>Sar</taxon>
        <taxon>Alveolata</taxon>
        <taxon>Dinophyceae</taxon>
        <taxon>Suessiales</taxon>
        <taxon>Symbiodiniaceae</taxon>
        <taxon>Cladocopium</taxon>
    </lineage>
</organism>
<feature type="transmembrane region" description="Helical" evidence="6">
    <location>
        <begin position="113"/>
        <end position="135"/>
    </location>
</feature>
<dbReference type="OrthoDB" id="446804at2759"/>
<reference evidence="9 10" key="2">
    <citation type="submission" date="2024-05" db="EMBL/GenBank/DDBJ databases">
        <authorList>
            <person name="Chen Y."/>
            <person name="Shah S."/>
            <person name="Dougan E. K."/>
            <person name="Thang M."/>
            <person name="Chan C."/>
        </authorList>
    </citation>
    <scope>NUCLEOTIDE SEQUENCE [LARGE SCALE GENOMIC DNA]</scope>
</reference>
<protein>
    <submittedName>
        <fullName evidence="9">Voltage-dependent N-type calcium channel subunit alpha-1B</fullName>
    </submittedName>
</protein>
<keyword evidence="10" id="KW-1185">Reference proteome</keyword>
<proteinExistence type="predicted"/>
<keyword evidence="2 6" id="KW-0812">Transmembrane</keyword>
<dbReference type="InterPro" id="IPR005821">
    <property type="entry name" value="Ion_trans_dom"/>
</dbReference>
<dbReference type="EMBL" id="CAMXCT030006665">
    <property type="protein sequence ID" value="CAL4805243.1"/>
    <property type="molecule type" value="Genomic_DNA"/>
</dbReference>
<dbReference type="AlphaFoldDB" id="A0A9P1LZW8"/>
<evidence type="ECO:0000256" key="2">
    <source>
        <dbReference type="ARBA" id="ARBA00022692"/>
    </source>
</evidence>
<keyword evidence="3 6" id="KW-1133">Transmembrane helix</keyword>
<evidence type="ECO:0000313" key="8">
    <source>
        <dbReference type="EMBL" id="CAI4017931.1"/>
    </source>
</evidence>
<feature type="transmembrane region" description="Helical" evidence="6">
    <location>
        <begin position="76"/>
        <end position="93"/>
    </location>
</feature>
<evidence type="ECO:0000259" key="7">
    <source>
        <dbReference type="PROSITE" id="PS50222"/>
    </source>
</evidence>
<feature type="domain" description="EF-hand" evidence="7">
    <location>
        <begin position="476"/>
        <end position="511"/>
    </location>
</feature>
<dbReference type="PANTHER" id="PTHR46726">
    <property type="entry name" value="TWO PORE CHANNEL 3"/>
    <property type="match status" value="1"/>
</dbReference>
<dbReference type="Gene3D" id="1.10.287.70">
    <property type="match status" value="1"/>
</dbReference>
<evidence type="ECO:0000256" key="5">
    <source>
        <dbReference type="SAM" id="Coils"/>
    </source>
</evidence>
<dbReference type="InterPro" id="IPR018247">
    <property type="entry name" value="EF_Hand_1_Ca_BS"/>
</dbReference>
<dbReference type="EMBL" id="CAMXCT020006665">
    <property type="protein sequence ID" value="CAL1171306.1"/>
    <property type="molecule type" value="Genomic_DNA"/>
</dbReference>
<evidence type="ECO:0000256" key="4">
    <source>
        <dbReference type="ARBA" id="ARBA00023136"/>
    </source>
</evidence>
<evidence type="ECO:0000313" key="9">
    <source>
        <dbReference type="EMBL" id="CAL4805243.1"/>
    </source>
</evidence>
<dbReference type="GO" id="GO:0016020">
    <property type="term" value="C:membrane"/>
    <property type="evidence" value="ECO:0007669"/>
    <property type="project" value="UniProtKB-SubCell"/>
</dbReference>
<dbReference type="InterPro" id="IPR002048">
    <property type="entry name" value="EF_hand_dom"/>
</dbReference>
<dbReference type="SUPFAM" id="SSF81324">
    <property type="entry name" value="Voltage-gated potassium channels"/>
    <property type="match status" value="1"/>
</dbReference>
<dbReference type="PROSITE" id="PS00018">
    <property type="entry name" value="EF_HAND_1"/>
    <property type="match status" value="1"/>
</dbReference>
<comment type="subcellular location">
    <subcellularLocation>
        <location evidence="1">Membrane</location>
        <topology evidence="1">Multi-pass membrane protein</topology>
    </subcellularLocation>
</comment>
<dbReference type="Proteomes" id="UP001152797">
    <property type="component" value="Unassembled WGS sequence"/>
</dbReference>
<dbReference type="Pfam" id="PF00520">
    <property type="entry name" value="Ion_trans"/>
    <property type="match status" value="1"/>
</dbReference>
<dbReference type="EMBL" id="CAMXCT010006665">
    <property type="protein sequence ID" value="CAI4017931.1"/>
    <property type="molecule type" value="Genomic_DNA"/>
</dbReference>
<dbReference type="GO" id="GO:0005216">
    <property type="term" value="F:monoatomic ion channel activity"/>
    <property type="evidence" value="ECO:0007669"/>
    <property type="project" value="InterPro"/>
</dbReference>
<dbReference type="PANTHER" id="PTHR46726:SF1">
    <property type="entry name" value="TWO-PORE CALCIUM CHANNEL 3"/>
    <property type="match status" value="1"/>
</dbReference>
<keyword evidence="5" id="KW-0175">Coiled coil</keyword>
<dbReference type="GO" id="GO:0005509">
    <property type="term" value="F:calcium ion binding"/>
    <property type="evidence" value="ECO:0007669"/>
    <property type="project" value="InterPro"/>
</dbReference>
<dbReference type="PROSITE" id="PS50222">
    <property type="entry name" value="EF_HAND_2"/>
    <property type="match status" value="1"/>
</dbReference>
<feature type="transmembrane region" description="Helical" evidence="6">
    <location>
        <begin position="206"/>
        <end position="231"/>
    </location>
</feature>
<evidence type="ECO:0000256" key="3">
    <source>
        <dbReference type="ARBA" id="ARBA00022989"/>
    </source>
</evidence>
<feature type="coiled-coil region" evidence="5">
    <location>
        <begin position="456"/>
        <end position="487"/>
    </location>
</feature>
<sequence>MQRRSTQISCSRGPTLLHIASGLLLAGMESQTREGNAKDLPHRETSGSKARKVHVAGSFLRSSTEVQNARQERLKAFLASYYVANFMVAVVLLDAYSTCTDIDARAAGSPPPQFFLVISDVCLVLYSLEILGMVLVFGVSHLSDWMIMVDAIIVACGWAEKVLASVGTGGGIGFRTAVLRAMRLVRIFRIMRVLKRIRPLRELHKLVMMMATCVRTLLWSFLLCFVVMTVWGMLMVELVNPAVQDMQRTQGTFDGCKQCQTAMSSVMQANLLLTKTVIAGDSWGEIAVPVIQEHPATAIIFIGSLLTLVFGVLNIIVAVVRLQAVIEKQSRDALSKWNARVHTLPGACQWLRQDIAIPFVVQNESGDLLTIRNRAVESLRDFWTQVFGIQEHQCSILDYCQFFSADFPPAMGFEPLPDITIQDIRPKPMPSGAAAGSWRCATPLLRFHTEVVDTFADARQNDLQNLAEEMEDEIEHDRKALAKLFAKIDKDNSGQLTLQELIEGARQDPGFQSRLRVMDIDENLVSIIISMGVEGFGC</sequence>
<dbReference type="SMART" id="SM00054">
    <property type="entry name" value="EFh"/>
    <property type="match status" value="1"/>
</dbReference>
<dbReference type="InterPro" id="IPR027359">
    <property type="entry name" value="Volt_channel_dom_sf"/>
</dbReference>
<evidence type="ECO:0000313" key="10">
    <source>
        <dbReference type="Proteomes" id="UP001152797"/>
    </source>
</evidence>